<sequence>MLRTLTSNSNKYVEDIYALFVSNNSVVSIGQCYILFSNPKLAHLKTQDGQHINQQFKEIEQNLLINQQSEVIEQQFKVIDQNLLSDLLPIYHGYFAVRNFIIAFDS</sequence>
<comment type="caution">
    <text evidence="1">The sequence shown here is derived from an EMBL/GenBank/DDBJ whole genome shotgun (WGS) entry which is preliminary data.</text>
</comment>
<gene>
    <name evidence="1" type="ORF">CAMP_LOCUS9121</name>
</gene>
<dbReference type="AlphaFoldDB" id="A0A9P1N001"/>
<dbReference type="Proteomes" id="UP001152747">
    <property type="component" value="Unassembled WGS sequence"/>
</dbReference>
<name>A0A9P1N001_9PELO</name>
<evidence type="ECO:0000313" key="2">
    <source>
        <dbReference type="Proteomes" id="UP001152747"/>
    </source>
</evidence>
<dbReference type="EMBL" id="CANHGI010000003">
    <property type="protein sequence ID" value="CAI5446484.1"/>
    <property type="molecule type" value="Genomic_DNA"/>
</dbReference>
<protein>
    <submittedName>
        <fullName evidence="1">Uncharacterized protein</fullName>
    </submittedName>
</protein>
<evidence type="ECO:0000313" key="1">
    <source>
        <dbReference type="EMBL" id="CAI5446484.1"/>
    </source>
</evidence>
<accession>A0A9P1N001</accession>
<reference evidence="1" key="1">
    <citation type="submission" date="2022-11" db="EMBL/GenBank/DDBJ databases">
        <authorList>
            <person name="Kikuchi T."/>
        </authorList>
    </citation>
    <scope>NUCLEOTIDE SEQUENCE</scope>
    <source>
        <strain evidence="1">PS1010</strain>
    </source>
</reference>
<organism evidence="1 2">
    <name type="scientific">Caenorhabditis angaria</name>
    <dbReference type="NCBI Taxonomy" id="860376"/>
    <lineage>
        <taxon>Eukaryota</taxon>
        <taxon>Metazoa</taxon>
        <taxon>Ecdysozoa</taxon>
        <taxon>Nematoda</taxon>
        <taxon>Chromadorea</taxon>
        <taxon>Rhabditida</taxon>
        <taxon>Rhabditina</taxon>
        <taxon>Rhabditomorpha</taxon>
        <taxon>Rhabditoidea</taxon>
        <taxon>Rhabditidae</taxon>
        <taxon>Peloderinae</taxon>
        <taxon>Caenorhabditis</taxon>
    </lineage>
</organism>
<proteinExistence type="predicted"/>
<keyword evidence="2" id="KW-1185">Reference proteome</keyword>